<name>A0ABU1FK95_9MICO</name>
<comment type="caution">
    <text evidence="6">The sequence shown here is derived from an EMBL/GenBank/DDBJ whole genome shotgun (WGS) entry which is preliminary data.</text>
</comment>
<keyword evidence="7" id="KW-1185">Reference proteome</keyword>
<evidence type="ECO:0000256" key="5">
    <source>
        <dbReference type="SAM" id="Phobius"/>
    </source>
</evidence>
<dbReference type="RefSeq" id="WP_310520697.1">
    <property type="nucleotide sequence ID" value="NZ_BAABBS010000002.1"/>
</dbReference>
<comment type="subcellular location">
    <subcellularLocation>
        <location evidence="1">Membrane</location>
        <topology evidence="1">Multi-pass membrane protein</topology>
    </subcellularLocation>
</comment>
<evidence type="ECO:0000256" key="3">
    <source>
        <dbReference type="ARBA" id="ARBA00022989"/>
    </source>
</evidence>
<organism evidence="6 7">
    <name type="scientific">Agromyces indicus</name>
    <dbReference type="NCBI Taxonomy" id="758919"/>
    <lineage>
        <taxon>Bacteria</taxon>
        <taxon>Bacillati</taxon>
        <taxon>Actinomycetota</taxon>
        <taxon>Actinomycetes</taxon>
        <taxon>Micrococcales</taxon>
        <taxon>Microbacteriaceae</taxon>
        <taxon>Agromyces</taxon>
    </lineage>
</organism>
<sequence length="176" mass="18236">MSTLSAHTGLHPVPHRDPADRLAPLLARASAAEAVLKAFLLRWSIPALRVALGAVFVAFGVLKFIPGVSPVEPLVQATWGVLTFGLVGGQLAMVLTAVIETVAGVALISGVFARFGLVMLAVAFVGIFSPIVFFTSELVTAAGPTLLGQYIAKNVVLVAAALVVASRVLRGPRSTE</sequence>
<feature type="transmembrane region" description="Helical" evidence="5">
    <location>
        <begin position="111"/>
        <end position="135"/>
    </location>
</feature>
<keyword evidence="4 5" id="KW-0472">Membrane</keyword>
<feature type="transmembrane region" description="Helical" evidence="5">
    <location>
        <begin position="47"/>
        <end position="65"/>
    </location>
</feature>
<keyword evidence="3 5" id="KW-1133">Transmembrane helix</keyword>
<evidence type="ECO:0000256" key="2">
    <source>
        <dbReference type="ARBA" id="ARBA00022692"/>
    </source>
</evidence>
<keyword evidence="2 5" id="KW-0812">Transmembrane</keyword>
<dbReference type="Pfam" id="PF07681">
    <property type="entry name" value="DoxX"/>
    <property type="match status" value="1"/>
</dbReference>
<gene>
    <name evidence="6" type="ORF">RH861_08920</name>
</gene>
<evidence type="ECO:0000313" key="7">
    <source>
        <dbReference type="Proteomes" id="UP001260072"/>
    </source>
</evidence>
<accession>A0ABU1FK95</accession>
<evidence type="ECO:0000256" key="4">
    <source>
        <dbReference type="ARBA" id="ARBA00023136"/>
    </source>
</evidence>
<proteinExistence type="predicted"/>
<feature type="transmembrane region" description="Helical" evidence="5">
    <location>
        <begin position="147"/>
        <end position="169"/>
    </location>
</feature>
<protein>
    <submittedName>
        <fullName evidence="6">DoxX family protein</fullName>
    </submittedName>
</protein>
<evidence type="ECO:0000256" key="1">
    <source>
        <dbReference type="ARBA" id="ARBA00004141"/>
    </source>
</evidence>
<dbReference type="InterPro" id="IPR032808">
    <property type="entry name" value="DoxX"/>
</dbReference>
<dbReference type="EMBL" id="JAVKGS010000002">
    <property type="protein sequence ID" value="MDR5692180.1"/>
    <property type="molecule type" value="Genomic_DNA"/>
</dbReference>
<evidence type="ECO:0000313" key="6">
    <source>
        <dbReference type="EMBL" id="MDR5692180.1"/>
    </source>
</evidence>
<feature type="transmembrane region" description="Helical" evidence="5">
    <location>
        <begin position="77"/>
        <end position="99"/>
    </location>
</feature>
<reference evidence="7" key="1">
    <citation type="submission" date="2023-07" db="EMBL/GenBank/DDBJ databases">
        <title>Description of three actinobacteria isolated from air of manufacturing shop in a pharmaceutical factory.</title>
        <authorList>
            <person name="Zhang D.-F."/>
        </authorList>
    </citation>
    <scope>NUCLEOTIDE SEQUENCE [LARGE SCALE GENOMIC DNA]</scope>
    <source>
        <strain evidence="7">CCTCC AB 2011122</strain>
    </source>
</reference>
<dbReference type="Proteomes" id="UP001260072">
    <property type="component" value="Unassembled WGS sequence"/>
</dbReference>